<evidence type="ECO:0000256" key="1">
    <source>
        <dbReference type="SAM" id="Phobius"/>
    </source>
</evidence>
<name>A0A0F9QFW0_9ZZZZ</name>
<dbReference type="AlphaFoldDB" id="A0A0F9QFW0"/>
<feature type="transmembrane region" description="Helical" evidence="1">
    <location>
        <begin position="20"/>
        <end position="37"/>
    </location>
</feature>
<keyword evidence="1" id="KW-0812">Transmembrane</keyword>
<organism evidence="2">
    <name type="scientific">marine sediment metagenome</name>
    <dbReference type="NCBI Taxonomy" id="412755"/>
    <lineage>
        <taxon>unclassified sequences</taxon>
        <taxon>metagenomes</taxon>
        <taxon>ecological metagenomes</taxon>
    </lineage>
</organism>
<dbReference type="EMBL" id="LAZR01002006">
    <property type="protein sequence ID" value="KKN35862.1"/>
    <property type="molecule type" value="Genomic_DNA"/>
</dbReference>
<keyword evidence="1" id="KW-1133">Transmembrane helix</keyword>
<evidence type="ECO:0000313" key="2">
    <source>
        <dbReference type="EMBL" id="KKN35862.1"/>
    </source>
</evidence>
<sequence length="151" mass="17568">MFPDFFDKPLEILGLSSGKGIFHTLLFAFTSFLILYFATKGNKSISIPFLIGILFHLPLDEPQIPYFWPFLSYQFVEIHENPIEYWAGTSLTYLYVIITEIVGGLILIFILYHNKLYSISKVINYLKTNPNSLDIKREFLKKEEEENVDTS</sequence>
<gene>
    <name evidence="2" type="ORF">LCGC14_0779510</name>
</gene>
<feature type="transmembrane region" description="Helical" evidence="1">
    <location>
        <begin position="44"/>
        <end position="59"/>
    </location>
</feature>
<reference evidence="2" key="1">
    <citation type="journal article" date="2015" name="Nature">
        <title>Complex archaea that bridge the gap between prokaryotes and eukaryotes.</title>
        <authorList>
            <person name="Spang A."/>
            <person name="Saw J.H."/>
            <person name="Jorgensen S.L."/>
            <person name="Zaremba-Niedzwiedzka K."/>
            <person name="Martijn J."/>
            <person name="Lind A.E."/>
            <person name="van Eijk R."/>
            <person name="Schleper C."/>
            <person name="Guy L."/>
            <person name="Ettema T.J."/>
        </authorList>
    </citation>
    <scope>NUCLEOTIDE SEQUENCE</scope>
</reference>
<accession>A0A0F9QFW0</accession>
<comment type="caution">
    <text evidence="2">The sequence shown here is derived from an EMBL/GenBank/DDBJ whole genome shotgun (WGS) entry which is preliminary data.</text>
</comment>
<feature type="transmembrane region" description="Helical" evidence="1">
    <location>
        <begin position="92"/>
        <end position="112"/>
    </location>
</feature>
<proteinExistence type="predicted"/>
<keyword evidence="1" id="KW-0472">Membrane</keyword>
<protein>
    <submittedName>
        <fullName evidence="2">Uncharacterized protein</fullName>
    </submittedName>
</protein>